<dbReference type="EMBL" id="FSRN01000001">
    <property type="protein sequence ID" value="SIO24228.1"/>
    <property type="molecule type" value="Genomic_DNA"/>
</dbReference>
<evidence type="ECO:0000259" key="3">
    <source>
        <dbReference type="Pfam" id="PF12804"/>
    </source>
</evidence>
<sequence>MKVKEETPLKVENAVIMAAGLSSRFAPISYEYPKSLIKVKGQVLIERQILQLKEAGIDDITIVVGYKKELFYYLIDEFQVKLVENPDYASRNNHSTIYAVREKLGNTYICSADNYFTQNVFETYVNKAYYSSVYEEGKTNEWCIETDETGLITDLKIGGKDKWIMLGHVFFSRDFSKKFVKILEDVYENPETKNLLWESIYLDHINELDLYIREYSEEIIFEFDTLDELRTFDPHYIYSTGSIILKSICEQLNCKESDITRLSPIREDGETIGFDCFIKDTAYSYFYETKELLIYRS</sequence>
<dbReference type="OrthoDB" id="9803871at2"/>
<proteinExistence type="predicted"/>
<dbReference type="InterPro" id="IPR050065">
    <property type="entry name" value="GlmU-like"/>
</dbReference>
<dbReference type="PANTHER" id="PTHR43584:SF5">
    <property type="entry name" value="PROTEIN LICC"/>
    <property type="match status" value="1"/>
</dbReference>
<evidence type="ECO:0000313" key="4">
    <source>
        <dbReference type="EMBL" id="SIO24228.1"/>
    </source>
</evidence>
<keyword evidence="2 4" id="KW-0548">Nucleotidyltransferase</keyword>
<gene>
    <name evidence="4" type="ORF">SAMN05878443_2138</name>
</gene>
<keyword evidence="5" id="KW-1185">Reference proteome</keyword>
<dbReference type="SUPFAM" id="SSF53448">
    <property type="entry name" value="Nucleotide-diphospho-sugar transferases"/>
    <property type="match status" value="1"/>
</dbReference>
<reference evidence="5" key="1">
    <citation type="submission" date="2016-11" db="EMBL/GenBank/DDBJ databases">
        <authorList>
            <person name="Varghese N."/>
            <person name="Submissions S."/>
        </authorList>
    </citation>
    <scope>NUCLEOTIDE SEQUENCE [LARGE SCALE GENOMIC DNA]</scope>
    <source>
        <strain evidence="5">313</strain>
    </source>
</reference>
<dbReference type="GO" id="GO:0016779">
    <property type="term" value="F:nucleotidyltransferase activity"/>
    <property type="evidence" value="ECO:0007669"/>
    <property type="project" value="UniProtKB-KW"/>
</dbReference>
<dbReference type="CDD" id="cd02523">
    <property type="entry name" value="PC_cytidylyltransferase"/>
    <property type="match status" value="1"/>
</dbReference>
<evidence type="ECO:0000313" key="5">
    <source>
        <dbReference type="Proteomes" id="UP000184758"/>
    </source>
</evidence>
<evidence type="ECO:0000256" key="2">
    <source>
        <dbReference type="ARBA" id="ARBA00022695"/>
    </source>
</evidence>
<feature type="domain" description="MobA-like NTP transferase" evidence="3">
    <location>
        <begin position="14"/>
        <end position="118"/>
    </location>
</feature>
<dbReference type="PANTHER" id="PTHR43584">
    <property type="entry name" value="NUCLEOTIDYL TRANSFERASE"/>
    <property type="match status" value="1"/>
</dbReference>
<dbReference type="RefSeq" id="WP_051905716.1">
    <property type="nucleotide sequence ID" value="NZ_FSRN01000001.1"/>
</dbReference>
<dbReference type="InterPro" id="IPR025877">
    <property type="entry name" value="MobA-like_NTP_Trfase"/>
</dbReference>
<dbReference type="InterPro" id="IPR029044">
    <property type="entry name" value="Nucleotide-diphossugar_trans"/>
</dbReference>
<dbReference type="Pfam" id="PF12804">
    <property type="entry name" value="NTP_transf_3"/>
    <property type="match status" value="1"/>
</dbReference>
<protein>
    <submittedName>
        <fullName evidence="4">CTP:phosphocholine cytidylyltransferase</fullName>
    </submittedName>
</protein>
<evidence type="ECO:0000256" key="1">
    <source>
        <dbReference type="ARBA" id="ARBA00022679"/>
    </source>
</evidence>
<name>A0A1N6HWJ9_9LACT</name>
<dbReference type="AlphaFoldDB" id="A0A1N6HWJ9"/>
<keyword evidence="1 4" id="KW-0808">Transferase</keyword>
<dbReference type="Gene3D" id="3.90.550.10">
    <property type="entry name" value="Spore Coat Polysaccharide Biosynthesis Protein SpsA, Chain A"/>
    <property type="match status" value="1"/>
</dbReference>
<dbReference type="STRING" id="28230.SAMN05878443_2138"/>
<organism evidence="4 5">
    <name type="scientific">Carnobacterium alterfunditum</name>
    <dbReference type="NCBI Taxonomy" id="28230"/>
    <lineage>
        <taxon>Bacteria</taxon>
        <taxon>Bacillati</taxon>
        <taxon>Bacillota</taxon>
        <taxon>Bacilli</taxon>
        <taxon>Lactobacillales</taxon>
        <taxon>Carnobacteriaceae</taxon>
        <taxon>Carnobacterium</taxon>
    </lineage>
</organism>
<accession>A0A1N6HWJ9</accession>
<dbReference type="eggNOG" id="COG4750">
    <property type="taxonomic scope" value="Bacteria"/>
</dbReference>
<dbReference type="Proteomes" id="UP000184758">
    <property type="component" value="Unassembled WGS sequence"/>
</dbReference>